<gene>
    <name evidence="9 11" type="primary">cas2</name>
    <name evidence="11" type="ORF">FTV88_2898</name>
</gene>
<dbReference type="GO" id="GO:0051607">
    <property type="term" value="P:defense response to virus"/>
    <property type="evidence" value="ECO:0007669"/>
    <property type="project" value="UniProtKB-UniRule"/>
</dbReference>
<evidence type="ECO:0000256" key="4">
    <source>
        <dbReference type="ARBA" id="ARBA00022723"/>
    </source>
</evidence>
<evidence type="ECO:0000256" key="8">
    <source>
        <dbReference type="ARBA" id="ARBA00023118"/>
    </source>
</evidence>
<dbReference type="CDD" id="cd09725">
    <property type="entry name" value="Cas2_I_II_III"/>
    <property type="match status" value="1"/>
</dbReference>
<keyword evidence="5 9" id="KW-0255">Endonuclease</keyword>
<keyword evidence="6 9" id="KW-0378">Hydrolase</keyword>
<dbReference type="InterPro" id="IPR019199">
    <property type="entry name" value="Virulence_VapD/CRISPR_Cas2"/>
</dbReference>
<dbReference type="Pfam" id="PF09827">
    <property type="entry name" value="CRISPR_Cas2"/>
    <property type="match status" value="1"/>
</dbReference>
<dbReference type="AlphaFoldDB" id="A0A5Q2N2D2"/>
<dbReference type="NCBIfam" id="TIGR01573">
    <property type="entry name" value="cas2"/>
    <property type="match status" value="1"/>
</dbReference>
<keyword evidence="12" id="KW-1185">Reference proteome</keyword>
<evidence type="ECO:0000313" key="12">
    <source>
        <dbReference type="Proteomes" id="UP000366051"/>
    </source>
</evidence>
<comment type="subunit">
    <text evidence="9">Homodimer, forms a heterotetramer with a Cas1 homodimer.</text>
</comment>
<dbReference type="GO" id="GO:0043571">
    <property type="term" value="P:maintenance of CRISPR repeat elements"/>
    <property type="evidence" value="ECO:0007669"/>
    <property type="project" value="UniProtKB-UniRule"/>
</dbReference>
<dbReference type="GO" id="GO:0004521">
    <property type="term" value="F:RNA endonuclease activity"/>
    <property type="evidence" value="ECO:0007669"/>
    <property type="project" value="UniProtKB-UniRule"/>
</dbReference>
<dbReference type="PANTHER" id="PTHR34405">
    <property type="entry name" value="CRISPR-ASSOCIATED ENDORIBONUCLEASE CAS2"/>
    <property type="match status" value="1"/>
</dbReference>
<evidence type="ECO:0000256" key="5">
    <source>
        <dbReference type="ARBA" id="ARBA00022759"/>
    </source>
</evidence>
<dbReference type="EMBL" id="CP045875">
    <property type="protein sequence ID" value="QGG48987.1"/>
    <property type="molecule type" value="Genomic_DNA"/>
</dbReference>
<accession>A0A5Q2N2D2</accession>
<comment type="function">
    <text evidence="9">CRISPR (clustered regularly interspaced short palindromic repeat), is an adaptive immune system that provides protection against mobile genetic elements (viruses, transposable elements and conjugative plasmids). CRISPR clusters contain sequences complementary to antecedent mobile elements and target invading nucleic acids. CRISPR clusters are transcribed and processed into CRISPR RNA (crRNA). Functions as a ssRNA-specific endoribonuclease. Involved in the integration of spacer DNA into the CRISPR cassette.</text>
</comment>
<sequence>MLIVVSYDIPNDKRRGKVLKALKSYGEWMQYSVFECNLTKEQYLKLRNRLDKIINYQEDSIRFYTLCDDCKEKIDRIGGTQPRDESVFII</sequence>
<keyword evidence="4 9" id="KW-0479">Metal-binding</keyword>
<evidence type="ECO:0000313" key="11">
    <source>
        <dbReference type="EMBL" id="QGG48987.1"/>
    </source>
</evidence>
<dbReference type="OrthoDB" id="9798176at2"/>
<evidence type="ECO:0000256" key="10">
    <source>
        <dbReference type="PIRNR" id="PIRNR032582"/>
    </source>
</evidence>
<evidence type="ECO:0000256" key="3">
    <source>
        <dbReference type="ARBA" id="ARBA00022722"/>
    </source>
</evidence>
<dbReference type="GO" id="GO:0046872">
    <property type="term" value="F:metal ion binding"/>
    <property type="evidence" value="ECO:0007669"/>
    <property type="project" value="UniProtKB-UniRule"/>
</dbReference>
<dbReference type="RefSeq" id="WP_153726664.1">
    <property type="nucleotide sequence ID" value="NZ_CP045875.1"/>
</dbReference>
<evidence type="ECO:0000256" key="6">
    <source>
        <dbReference type="ARBA" id="ARBA00022801"/>
    </source>
</evidence>
<comment type="similarity">
    <text evidence="2 9 10">Belongs to the CRISPR-associated endoribonuclease Cas2 protein family.</text>
</comment>
<evidence type="ECO:0000256" key="9">
    <source>
        <dbReference type="HAMAP-Rule" id="MF_01471"/>
    </source>
</evidence>
<dbReference type="SUPFAM" id="SSF143430">
    <property type="entry name" value="TTP0101/SSO1404-like"/>
    <property type="match status" value="1"/>
</dbReference>
<organism evidence="11 12">
    <name type="scientific">Heliorestis convoluta</name>
    <dbReference type="NCBI Taxonomy" id="356322"/>
    <lineage>
        <taxon>Bacteria</taxon>
        <taxon>Bacillati</taxon>
        <taxon>Bacillota</taxon>
        <taxon>Clostridia</taxon>
        <taxon>Eubacteriales</taxon>
        <taxon>Heliobacteriaceae</taxon>
        <taxon>Heliorestis</taxon>
    </lineage>
</organism>
<dbReference type="GO" id="GO:0016787">
    <property type="term" value="F:hydrolase activity"/>
    <property type="evidence" value="ECO:0007669"/>
    <property type="project" value="UniProtKB-KW"/>
</dbReference>
<dbReference type="Proteomes" id="UP000366051">
    <property type="component" value="Chromosome"/>
</dbReference>
<evidence type="ECO:0000256" key="1">
    <source>
        <dbReference type="ARBA" id="ARBA00001946"/>
    </source>
</evidence>
<dbReference type="EC" id="3.1.-.-" evidence="9"/>
<dbReference type="PIRSF" id="PIRSF032582">
    <property type="entry name" value="Cas2"/>
    <property type="match status" value="1"/>
</dbReference>
<dbReference type="HAMAP" id="MF_01471">
    <property type="entry name" value="Cas2"/>
    <property type="match status" value="1"/>
</dbReference>
<dbReference type="InterPro" id="IPR021127">
    <property type="entry name" value="CRISPR_associated_Cas2"/>
</dbReference>
<comment type="cofactor">
    <cofactor evidence="1 9">
        <name>Mg(2+)</name>
        <dbReference type="ChEBI" id="CHEBI:18420"/>
    </cofactor>
</comment>
<keyword evidence="7 9" id="KW-0460">Magnesium</keyword>
<feature type="binding site" evidence="9">
    <location>
        <position position="8"/>
    </location>
    <ligand>
        <name>Mg(2+)</name>
        <dbReference type="ChEBI" id="CHEBI:18420"/>
        <note>catalytic</note>
    </ligand>
</feature>
<evidence type="ECO:0000256" key="7">
    <source>
        <dbReference type="ARBA" id="ARBA00022842"/>
    </source>
</evidence>
<keyword evidence="3 9" id="KW-0540">Nuclease</keyword>
<reference evidence="12" key="1">
    <citation type="submission" date="2019-11" db="EMBL/GenBank/DDBJ databases">
        <title>Genome sequence of Heliorestis convoluta strain HH, an alkaliphilic and minimalistic phototrophic bacterium from a soda lake in Egypt.</title>
        <authorList>
            <person name="Dewey E.D."/>
            <person name="Stokes L.M."/>
            <person name="Burchell B.M."/>
            <person name="Shaffer K.N."/>
            <person name="Huntington A.M."/>
            <person name="Baker J.M."/>
            <person name="Nadendla S."/>
            <person name="Giglio M.G."/>
            <person name="Touchman J.W."/>
            <person name="Blankenship R.E."/>
            <person name="Madigan M.T."/>
            <person name="Sattley W.M."/>
        </authorList>
    </citation>
    <scope>NUCLEOTIDE SEQUENCE [LARGE SCALE GENOMIC DNA]</scope>
    <source>
        <strain evidence="12">HH</strain>
    </source>
</reference>
<dbReference type="KEGG" id="hcv:FTV88_2898"/>
<evidence type="ECO:0000256" key="2">
    <source>
        <dbReference type="ARBA" id="ARBA00009959"/>
    </source>
</evidence>
<dbReference type="PANTHER" id="PTHR34405:SF3">
    <property type="entry name" value="CRISPR-ASSOCIATED ENDORIBONUCLEASE CAS2 3"/>
    <property type="match status" value="1"/>
</dbReference>
<protein>
    <recommendedName>
        <fullName evidence="9">CRISPR-associated endoribonuclease Cas2</fullName>
        <ecNumber evidence="9">3.1.-.-</ecNumber>
    </recommendedName>
</protein>
<keyword evidence="8 9" id="KW-0051">Antiviral defense</keyword>
<proteinExistence type="inferred from homology"/>
<dbReference type="Gene3D" id="3.30.70.240">
    <property type="match status" value="1"/>
</dbReference>
<name>A0A5Q2N2D2_9FIRM</name>